<protein>
    <submittedName>
        <fullName evidence="1">Uncharacterized protein</fullName>
    </submittedName>
</protein>
<reference evidence="1" key="1">
    <citation type="journal article" date="2023" name="Nat. Commun.">
        <title>Diploid and tetraploid genomes of Acorus and the evolution of monocots.</title>
        <authorList>
            <person name="Ma L."/>
            <person name="Liu K.W."/>
            <person name="Li Z."/>
            <person name="Hsiao Y.Y."/>
            <person name="Qi Y."/>
            <person name="Fu T."/>
            <person name="Tang G.D."/>
            <person name="Zhang D."/>
            <person name="Sun W.H."/>
            <person name="Liu D.K."/>
            <person name="Li Y."/>
            <person name="Chen G.Z."/>
            <person name="Liu X.D."/>
            <person name="Liao X.Y."/>
            <person name="Jiang Y.T."/>
            <person name="Yu X."/>
            <person name="Hao Y."/>
            <person name="Huang J."/>
            <person name="Zhao X.W."/>
            <person name="Ke S."/>
            <person name="Chen Y.Y."/>
            <person name="Wu W.L."/>
            <person name="Hsu J.L."/>
            <person name="Lin Y.F."/>
            <person name="Huang M.D."/>
            <person name="Li C.Y."/>
            <person name="Huang L."/>
            <person name="Wang Z.W."/>
            <person name="Zhao X."/>
            <person name="Zhong W.Y."/>
            <person name="Peng D.H."/>
            <person name="Ahmad S."/>
            <person name="Lan S."/>
            <person name="Zhang J.S."/>
            <person name="Tsai W.C."/>
            <person name="Van de Peer Y."/>
            <person name="Liu Z.J."/>
        </authorList>
    </citation>
    <scope>NUCLEOTIDE SEQUENCE</scope>
    <source>
        <strain evidence="1">SCP</strain>
    </source>
</reference>
<keyword evidence="2" id="KW-1185">Reference proteome</keyword>
<comment type="caution">
    <text evidence="1">The sequence shown here is derived from an EMBL/GenBank/DDBJ whole genome shotgun (WGS) entry which is preliminary data.</text>
</comment>
<sequence length="118" mass="13229">MRANIFTESVMSLHFKYAMTSNTKMFESRPLSITTTCICFANAYDEPTPNAPITAETMFGSMSKPALCMSRTTTLLSRSARDTREPPSTLLAFTTRKVSGMKRLFEIFCQTCNGQNNM</sequence>
<dbReference type="Proteomes" id="UP001179952">
    <property type="component" value="Unassembled WGS sequence"/>
</dbReference>
<dbReference type="AlphaFoldDB" id="A0AAV9BDN9"/>
<proteinExistence type="predicted"/>
<accession>A0AAV9BDN9</accession>
<name>A0AAV9BDN9_ACOGR</name>
<organism evidence="1 2">
    <name type="scientific">Acorus gramineus</name>
    <name type="common">Dwarf sweet flag</name>
    <dbReference type="NCBI Taxonomy" id="55184"/>
    <lineage>
        <taxon>Eukaryota</taxon>
        <taxon>Viridiplantae</taxon>
        <taxon>Streptophyta</taxon>
        <taxon>Embryophyta</taxon>
        <taxon>Tracheophyta</taxon>
        <taxon>Spermatophyta</taxon>
        <taxon>Magnoliopsida</taxon>
        <taxon>Liliopsida</taxon>
        <taxon>Acoraceae</taxon>
        <taxon>Acorus</taxon>
    </lineage>
</organism>
<dbReference type="EMBL" id="JAUJYN010000004">
    <property type="protein sequence ID" value="KAK1274419.1"/>
    <property type="molecule type" value="Genomic_DNA"/>
</dbReference>
<evidence type="ECO:0000313" key="1">
    <source>
        <dbReference type="EMBL" id="KAK1274419.1"/>
    </source>
</evidence>
<gene>
    <name evidence="1" type="ORF">QJS04_geneDACA009719</name>
</gene>
<reference evidence="1" key="2">
    <citation type="submission" date="2023-06" db="EMBL/GenBank/DDBJ databases">
        <authorList>
            <person name="Ma L."/>
            <person name="Liu K.-W."/>
            <person name="Li Z."/>
            <person name="Hsiao Y.-Y."/>
            <person name="Qi Y."/>
            <person name="Fu T."/>
            <person name="Tang G."/>
            <person name="Zhang D."/>
            <person name="Sun W.-H."/>
            <person name="Liu D.-K."/>
            <person name="Li Y."/>
            <person name="Chen G.-Z."/>
            <person name="Liu X.-D."/>
            <person name="Liao X.-Y."/>
            <person name="Jiang Y.-T."/>
            <person name="Yu X."/>
            <person name="Hao Y."/>
            <person name="Huang J."/>
            <person name="Zhao X.-W."/>
            <person name="Ke S."/>
            <person name="Chen Y.-Y."/>
            <person name="Wu W.-L."/>
            <person name="Hsu J.-L."/>
            <person name="Lin Y.-F."/>
            <person name="Huang M.-D."/>
            <person name="Li C.-Y."/>
            <person name="Huang L."/>
            <person name="Wang Z.-W."/>
            <person name="Zhao X."/>
            <person name="Zhong W.-Y."/>
            <person name="Peng D.-H."/>
            <person name="Ahmad S."/>
            <person name="Lan S."/>
            <person name="Zhang J.-S."/>
            <person name="Tsai W.-C."/>
            <person name="Van De Peer Y."/>
            <person name="Liu Z.-J."/>
        </authorList>
    </citation>
    <scope>NUCLEOTIDE SEQUENCE</scope>
    <source>
        <strain evidence="1">SCP</strain>
        <tissue evidence="1">Leaves</tissue>
    </source>
</reference>
<evidence type="ECO:0000313" key="2">
    <source>
        <dbReference type="Proteomes" id="UP001179952"/>
    </source>
</evidence>